<name>W6PZ71_PENRF</name>
<dbReference type="Proteomes" id="UP000030686">
    <property type="component" value="Unassembled WGS sequence"/>
</dbReference>
<evidence type="ECO:0000313" key="1">
    <source>
        <dbReference type="EMBL" id="CDM29568.1"/>
    </source>
</evidence>
<keyword evidence="2" id="KW-1185">Reference proteome</keyword>
<dbReference type="OrthoDB" id="5273847at2759"/>
<protein>
    <submittedName>
        <fullName evidence="1">Genomic scaffold, ProqFM164S01</fullName>
    </submittedName>
</protein>
<sequence length="150" mass="16490">MLGRVFELKPPSFQQCARGAGFRAAARALPATNGSYILQLIYPSDMPNNILGYRAPGNQTMIGFEGRPLRGFEVIIGIGAFRAIRPLFNPMNNWFGRPTNNSEELECEFEYMQISTDDEILALSVDFDVSLVCSASCACHSNSNVSITNS</sequence>
<dbReference type="STRING" id="1365484.W6PZ71"/>
<organism evidence="1 2">
    <name type="scientific">Penicillium roqueforti (strain FM164)</name>
    <dbReference type="NCBI Taxonomy" id="1365484"/>
    <lineage>
        <taxon>Eukaryota</taxon>
        <taxon>Fungi</taxon>
        <taxon>Dikarya</taxon>
        <taxon>Ascomycota</taxon>
        <taxon>Pezizomycotina</taxon>
        <taxon>Eurotiomycetes</taxon>
        <taxon>Eurotiomycetidae</taxon>
        <taxon>Eurotiales</taxon>
        <taxon>Aspergillaceae</taxon>
        <taxon>Penicillium</taxon>
    </lineage>
</organism>
<accession>W6PZ71</accession>
<proteinExistence type="predicted"/>
<evidence type="ECO:0000313" key="2">
    <source>
        <dbReference type="Proteomes" id="UP000030686"/>
    </source>
</evidence>
<dbReference type="EMBL" id="HG792015">
    <property type="protein sequence ID" value="CDM29568.1"/>
    <property type="molecule type" value="Genomic_DNA"/>
</dbReference>
<dbReference type="AlphaFoldDB" id="W6PZ71"/>
<gene>
    <name evidence="1" type="ORF">PROQFM164_S01g003380</name>
</gene>
<reference evidence="1" key="1">
    <citation type="journal article" date="2014" name="Nat. Commun.">
        <title>Multiple recent horizontal transfers of a large genomic region in cheese making fungi.</title>
        <authorList>
            <person name="Cheeseman K."/>
            <person name="Ropars J."/>
            <person name="Renault P."/>
            <person name="Dupont J."/>
            <person name="Gouzy J."/>
            <person name="Branca A."/>
            <person name="Abraham A.L."/>
            <person name="Ceppi M."/>
            <person name="Conseiller E."/>
            <person name="Debuchy R."/>
            <person name="Malagnac F."/>
            <person name="Goarin A."/>
            <person name="Silar P."/>
            <person name="Lacoste S."/>
            <person name="Sallet E."/>
            <person name="Bensimon A."/>
            <person name="Giraud T."/>
            <person name="Brygoo Y."/>
        </authorList>
    </citation>
    <scope>NUCLEOTIDE SEQUENCE [LARGE SCALE GENOMIC DNA]</scope>
    <source>
        <strain evidence="1">FM164</strain>
    </source>
</reference>